<evidence type="ECO:0000313" key="3">
    <source>
        <dbReference type="RefSeq" id="XP_017027120.1"/>
    </source>
</evidence>
<reference evidence="2" key="1">
    <citation type="submission" date="2025-05" db="UniProtKB">
        <authorList>
            <consortium name="RefSeq"/>
        </authorList>
    </citation>
    <scope>NUCLEOTIDE SEQUENCE [LARGE SCALE GENOMIC DNA]</scope>
    <source>
        <strain evidence="2">14028-0561.14</strain>
    </source>
</reference>
<feature type="region of interest" description="Disordered" evidence="1">
    <location>
        <begin position="1"/>
        <end position="51"/>
    </location>
</feature>
<proteinExistence type="predicted"/>
<sequence>MKNIQKSIKKGQSPNADAESTNDLPEMEKLDNAGSSNEETEEETEQDREEVDSMIVEMDEKEMQEGTGGQEKFSEMELRIMNELKELSPTAMVAEIELLEKELFEYSQREAREITRSKHLDILGKNRRRSSK</sequence>
<dbReference type="RefSeq" id="XP_017027120.1">
    <property type="nucleotide sequence ID" value="XM_017171631.3"/>
</dbReference>
<gene>
    <name evidence="3" type="primary">wuc</name>
</gene>
<dbReference type="Pfam" id="PF10044">
    <property type="entry name" value="LIN52"/>
    <property type="match status" value="1"/>
</dbReference>
<accession>A0A6P4IFR4</accession>
<dbReference type="InterPro" id="IPR018737">
    <property type="entry name" value="DREAM_LIN52"/>
</dbReference>
<evidence type="ECO:0000256" key="1">
    <source>
        <dbReference type="SAM" id="MobiDB-lite"/>
    </source>
</evidence>
<feature type="compositionally biased region" description="Acidic residues" evidence="1">
    <location>
        <begin position="38"/>
        <end position="51"/>
    </location>
</feature>
<dbReference type="OMA" id="RQDQKNV"/>
<reference evidence="3" key="2">
    <citation type="submission" date="2025-08" db="UniProtKB">
        <authorList>
            <consortium name="RefSeq"/>
        </authorList>
    </citation>
    <scope>IDENTIFICATION</scope>
    <source>
        <strain evidence="3">14028-0561.14</strain>
        <tissue evidence="3">Whole fly</tissue>
    </source>
</reference>
<dbReference type="GO" id="GO:0070176">
    <property type="term" value="C:DRM complex"/>
    <property type="evidence" value="ECO:0007669"/>
    <property type="project" value="InterPro"/>
</dbReference>
<dbReference type="GO" id="GO:0006355">
    <property type="term" value="P:regulation of DNA-templated transcription"/>
    <property type="evidence" value="ECO:0007669"/>
    <property type="project" value="InterPro"/>
</dbReference>
<keyword evidence="2" id="KW-1185">Reference proteome</keyword>
<organism evidence="2 3">
    <name type="scientific">Drosophila kikkawai</name>
    <name type="common">Fruit fly</name>
    <dbReference type="NCBI Taxonomy" id="30033"/>
    <lineage>
        <taxon>Eukaryota</taxon>
        <taxon>Metazoa</taxon>
        <taxon>Ecdysozoa</taxon>
        <taxon>Arthropoda</taxon>
        <taxon>Hexapoda</taxon>
        <taxon>Insecta</taxon>
        <taxon>Pterygota</taxon>
        <taxon>Neoptera</taxon>
        <taxon>Endopterygota</taxon>
        <taxon>Diptera</taxon>
        <taxon>Brachycera</taxon>
        <taxon>Muscomorpha</taxon>
        <taxon>Ephydroidea</taxon>
        <taxon>Drosophilidae</taxon>
        <taxon>Drosophila</taxon>
        <taxon>Sophophora</taxon>
    </lineage>
</organism>
<protein>
    <submittedName>
        <fullName evidence="3">Uncharacterized protein wuc</fullName>
    </submittedName>
</protein>
<evidence type="ECO:0000313" key="2">
    <source>
        <dbReference type="Proteomes" id="UP001652661"/>
    </source>
</evidence>
<feature type="compositionally biased region" description="Polar residues" evidence="1">
    <location>
        <begin position="1"/>
        <end position="23"/>
    </location>
</feature>
<dbReference type="OrthoDB" id="7872350at2759"/>
<dbReference type="Proteomes" id="UP001652661">
    <property type="component" value="Chromosome 2R"/>
</dbReference>
<name>A0A6P4IFR4_DROKI</name>
<dbReference type="AlphaFoldDB" id="A0A6P4IFR4"/>